<reference evidence="2 3" key="1">
    <citation type="submission" date="2016-07" db="EMBL/GenBank/DDBJ databases">
        <title>Complete genome sequence of the Lentzea guizhouensis DHS C013.</title>
        <authorList>
            <person name="Cao C."/>
        </authorList>
    </citation>
    <scope>NUCLEOTIDE SEQUENCE [LARGE SCALE GENOMIC DNA]</scope>
    <source>
        <strain evidence="2 3">DHS C013</strain>
    </source>
</reference>
<evidence type="ECO:0000259" key="1">
    <source>
        <dbReference type="SMART" id="SM00382"/>
    </source>
</evidence>
<keyword evidence="3" id="KW-1185">Reference proteome</keyword>
<name>A0A1B2HE53_9PSEU</name>
<dbReference type="InterPro" id="IPR007111">
    <property type="entry name" value="NACHT_NTPase"/>
</dbReference>
<dbReference type="PANTHER" id="PTHR47691">
    <property type="entry name" value="REGULATOR-RELATED"/>
    <property type="match status" value="1"/>
</dbReference>
<dbReference type="Pfam" id="PF13424">
    <property type="entry name" value="TPR_12"/>
    <property type="match status" value="2"/>
</dbReference>
<evidence type="ECO:0000313" key="2">
    <source>
        <dbReference type="EMBL" id="ANZ36014.1"/>
    </source>
</evidence>
<dbReference type="Pfam" id="PF05729">
    <property type="entry name" value="NACHT"/>
    <property type="match status" value="1"/>
</dbReference>
<dbReference type="InterPro" id="IPR027417">
    <property type="entry name" value="P-loop_NTPase"/>
</dbReference>
<dbReference type="KEGG" id="led:BBK82_07975"/>
<dbReference type="Gene3D" id="3.40.50.300">
    <property type="entry name" value="P-loop containing nucleotide triphosphate hydrolases"/>
    <property type="match status" value="1"/>
</dbReference>
<sequence>MSAWLDGESPRVVGAPVALTTPLDSGELADLRWYLEDYLRVPFGIYEQRGLRIAERLPEWGQAMFAALFGQGPGREAYLAVRTRDTAAELVVRSTDPSWLSLPWELLHDPAVPAPFALDGMVVSRALSTGHVDGTFGAGGQRLRVLMVISRPDGDRDVGYQMIARPLLRRLSAVRGQVEVEVLRPPTREALTERLRATGADPYQIVHFDGHGSTSDRGASLVFERAGGGVEHVPAAEFAHVLTEAGIPVVVLNACRSGAVGDQVEATIAAGLLSGGTDAVVAMAYTVHADAAAEFMTAFYQRLFAGDTVGEAVRAGRVRMAAHPQRRSPKGAQPLADWIVPVCYRRREVHFPYLRPVPGAQAGREQQPEQGDLWAPDGELVGRDGLICTLETVARKGRVVVLHGPAGTGKTALAKAFGRWWRDTDGVDRPEWVLWHSFEPGVATYGLDGVISTIGLSVFGPGFAAQDRAAQRERVRTLLADNRLLVVWDNFESVASLPDPAGATPPLDETGRAELREFLHEAATGRSTILLTSRTQEDWLGGVQRVAVGRLTPDDAVQYADHLLAPLPSAVARRADRAFGELLIWLNGHPLSMRLVLPHLETSEAADLLSALRGAAALPEDRLLAGIAYSMSHLDPDGQRLLAAVCLFQGTVSASLLGIVFADDDAPHRFRHVPSNRWEEVLHQAAHIGLLTAAGDGWYGIHPVLPAYLAGQWRAEDPDEFAAAERFLVDAFLAVGAQMGEMTRSIDAAKAYRLIGVLRRTMGHLLSYALDHGLWLPALAILQPLREYWDRRWMVEESRAWDDRVLRAVESEDGFPGPLDKSADRLWLSVISAEAQRLTRARLLDAAEAMCVRARDRILAHSLDRAGLTTLCHRLGEIAAARARWDDAENWHSESLALEEELDDRAGIAWSHRALGDVAKARGQWNKARGRYLKSRKLKDELGDRRGAALACSALGTLAEIRKHWDEAQNWHREVRDISEELGDDDGQGRAMHQLGAVAQRLGQFDAAEVWYHMSLEVSERMGDPLARAASYVELGRLALHRDRVDEAEQWVHQHRAIVEPLGVRRQMAVSYQMLGGVALKRGHGDAAVCWLGKAIAAFEDVGDQHNVAGSHHVLSEVWKQRGQRTEAERCLHEALAVEERLGDRTAVAASYGELGRLAADFGDVDVALDWTFQSLAIVEPPSRIIVSHYVLAHVVARLGLEEVERRWIRATDVPLPAAIRTFVEGREPRRTDDN</sequence>
<proteinExistence type="predicted"/>
<dbReference type="Proteomes" id="UP000093053">
    <property type="component" value="Chromosome"/>
</dbReference>
<dbReference type="PANTHER" id="PTHR47691:SF3">
    <property type="entry name" value="HTH-TYPE TRANSCRIPTIONAL REGULATOR RV0890C-RELATED"/>
    <property type="match status" value="1"/>
</dbReference>
<dbReference type="SMART" id="SM00028">
    <property type="entry name" value="TPR"/>
    <property type="match status" value="6"/>
</dbReference>
<dbReference type="EMBL" id="CP016793">
    <property type="protein sequence ID" value="ANZ36014.1"/>
    <property type="molecule type" value="Genomic_DNA"/>
</dbReference>
<dbReference type="InterPro" id="IPR003593">
    <property type="entry name" value="AAA+_ATPase"/>
</dbReference>
<dbReference type="InterPro" id="IPR019734">
    <property type="entry name" value="TPR_rpt"/>
</dbReference>
<dbReference type="SMART" id="SM00382">
    <property type="entry name" value="AAA"/>
    <property type="match status" value="1"/>
</dbReference>
<feature type="domain" description="AAA+ ATPase" evidence="1">
    <location>
        <begin position="396"/>
        <end position="569"/>
    </location>
</feature>
<organism evidence="2 3">
    <name type="scientific">Lentzea guizhouensis</name>
    <dbReference type="NCBI Taxonomy" id="1586287"/>
    <lineage>
        <taxon>Bacteria</taxon>
        <taxon>Bacillati</taxon>
        <taxon>Actinomycetota</taxon>
        <taxon>Actinomycetes</taxon>
        <taxon>Pseudonocardiales</taxon>
        <taxon>Pseudonocardiaceae</taxon>
        <taxon>Lentzea</taxon>
    </lineage>
</organism>
<dbReference type="AlphaFoldDB" id="A0A1B2HE53"/>
<protein>
    <recommendedName>
        <fullName evidence="1">AAA+ ATPase domain-containing protein</fullName>
    </recommendedName>
</protein>
<dbReference type="InterPro" id="IPR024983">
    <property type="entry name" value="CHAT_dom"/>
</dbReference>
<dbReference type="InterPro" id="IPR011990">
    <property type="entry name" value="TPR-like_helical_dom_sf"/>
</dbReference>
<dbReference type="SUPFAM" id="SSF48452">
    <property type="entry name" value="TPR-like"/>
    <property type="match status" value="2"/>
</dbReference>
<dbReference type="STRING" id="1586287.BBK82_07975"/>
<dbReference type="SUPFAM" id="SSF52540">
    <property type="entry name" value="P-loop containing nucleoside triphosphate hydrolases"/>
    <property type="match status" value="1"/>
</dbReference>
<evidence type="ECO:0000313" key="3">
    <source>
        <dbReference type="Proteomes" id="UP000093053"/>
    </source>
</evidence>
<gene>
    <name evidence="2" type="ORF">BBK82_07975</name>
</gene>
<accession>A0A1B2HE53</accession>
<dbReference type="Pfam" id="PF12770">
    <property type="entry name" value="CHAT"/>
    <property type="match status" value="1"/>
</dbReference>
<dbReference type="Gene3D" id="1.25.40.10">
    <property type="entry name" value="Tetratricopeptide repeat domain"/>
    <property type="match status" value="2"/>
</dbReference>